<name>A0ABD1D1C7_CULPP</name>
<feature type="transmembrane region" description="Helical" evidence="2">
    <location>
        <begin position="90"/>
        <end position="111"/>
    </location>
</feature>
<evidence type="ECO:0000313" key="3">
    <source>
        <dbReference type="EMBL" id="KAL1388254.1"/>
    </source>
</evidence>
<keyword evidence="4" id="KW-1185">Reference proteome</keyword>
<dbReference type="Pfam" id="PF09782">
    <property type="entry name" value="NDUF_B6"/>
    <property type="match status" value="1"/>
</dbReference>
<evidence type="ECO:0000313" key="4">
    <source>
        <dbReference type="Proteomes" id="UP001562425"/>
    </source>
</evidence>
<dbReference type="Proteomes" id="UP001562425">
    <property type="component" value="Unassembled WGS sequence"/>
</dbReference>
<keyword evidence="2" id="KW-0812">Transmembrane</keyword>
<proteinExistence type="predicted"/>
<evidence type="ECO:0000256" key="1">
    <source>
        <dbReference type="SAM" id="MobiDB-lite"/>
    </source>
</evidence>
<feature type="region of interest" description="Disordered" evidence="1">
    <location>
        <begin position="175"/>
        <end position="203"/>
    </location>
</feature>
<dbReference type="PANTHER" id="PTHR21106:SF2">
    <property type="entry name" value="NADH DEHYDROGENASE [UBIQUINONE] 1 BETA SUBCOMPLEX SUBUNIT 6"/>
    <property type="match status" value="1"/>
</dbReference>
<comment type="caution">
    <text evidence="3">The sequence shown here is derived from an EMBL/GenBank/DDBJ whole genome shotgun (WGS) entry which is preliminary data.</text>
</comment>
<dbReference type="AlphaFoldDB" id="A0ABD1D1C7"/>
<dbReference type="InterPro" id="IPR019174">
    <property type="entry name" value="NADH_DH_b-subcmplx_su6"/>
</dbReference>
<organism evidence="3 4">
    <name type="scientific">Culex pipiens pipiens</name>
    <name type="common">Northern house mosquito</name>
    <dbReference type="NCBI Taxonomy" id="38569"/>
    <lineage>
        <taxon>Eukaryota</taxon>
        <taxon>Metazoa</taxon>
        <taxon>Ecdysozoa</taxon>
        <taxon>Arthropoda</taxon>
        <taxon>Hexapoda</taxon>
        <taxon>Insecta</taxon>
        <taxon>Pterygota</taxon>
        <taxon>Neoptera</taxon>
        <taxon>Endopterygota</taxon>
        <taxon>Diptera</taxon>
        <taxon>Nematocera</taxon>
        <taxon>Culicoidea</taxon>
        <taxon>Culicidae</taxon>
        <taxon>Culicinae</taxon>
        <taxon>Culicini</taxon>
        <taxon>Culex</taxon>
        <taxon>Culex</taxon>
    </lineage>
</organism>
<keyword evidence="2" id="KW-1133">Transmembrane helix</keyword>
<reference evidence="3 4" key="1">
    <citation type="submission" date="2024-05" db="EMBL/GenBank/DDBJ databases">
        <title>Culex pipiens pipiens assembly and annotation.</title>
        <authorList>
            <person name="Alout H."/>
            <person name="Durand T."/>
        </authorList>
    </citation>
    <scope>NUCLEOTIDE SEQUENCE [LARGE SCALE GENOMIC DNA]</scope>
    <source>
        <strain evidence="3">HA-2024</strain>
        <tissue evidence="3">Whole body</tissue>
    </source>
</reference>
<dbReference type="EMBL" id="JBEHCU010008116">
    <property type="protein sequence ID" value="KAL1388254.1"/>
    <property type="molecule type" value="Genomic_DNA"/>
</dbReference>
<keyword evidence="2" id="KW-0472">Membrane</keyword>
<protein>
    <recommendedName>
        <fullName evidence="5">NADH dehydrogenase [ubiquinone] 1 beta subcomplex subunit 6</fullName>
    </recommendedName>
</protein>
<evidence type="ECO:0000256" key="2">
    <source>
        <dbReference type="SAM" id="Phobius"/>
    </source>
</evidence>
<accession>A0ABD1D1C7</accession>
<evidence type="ECO:0008006" key="5">
    <source>
        <dbReference type="Google" id="ProtNLM"/>
    </source>
</evidence>
<gene>
    <name evidence="3" type="ORF">pipiens_003244</name>
</gene>
<dbReference type="PANTHER" id="PTHR21106">
    <property type="entry name" value="NADH DEHYDROGENASE [UBIQUINONE] 1 BETA SUBCOMPLEX SUBUNIT 6"/>
    <property type="match status" value="1"/>
</dbReference>
<sequence>MASNTGGIKPMTIAGRMVRERERLLGMSPEERAWRAQWLKDQQLAHNEPRYVPEYWKERLNPIRRVYRAPLDMVQKGLTPVLGLEWAHAIRFWTGKVALGAFAILATTYYFKYNQNDWTRKGGWRVIHSRKAVFPGDPGYPKFDKRTEPAEYAARAACGGFYSVEKISVKNCGWQPEERSHQPRKQIVRCSGAPTGRFRQQES</sequence>